<dbReference type="OrthoDB" id="1219200at2759"/>
<protein>
    <submittedName>
        <fullName evidence="2">Uncharacterized protein isoform X1</fullName>
    </submittedName>
</protein>
<dbReference type="InterPro" id="IPR014772">
    <property type="entry name" value="Munc13_dom-2"/>
</dbReference>
<evidence type="ECO:0000313" key="1">
    <source>
        <dbReference type="Proteomes" id="UP000790787"/>
    </source>
</evidence>
<dbReference type="AlphaFoldDB" id="A0A1S3XHG8"/>
<evidence type="ECO:0000313" key="2">
    <source>
        <dbReference type="RefSeq" id="XP_016439289.1"/>
    </source>
</evidence>
<dbReference type="PROSITE" id="PS51258">
    <property type="entry name" value="MHD1"/>
    <property type="match status" value="1"/>
</dbReference>
<dbReference type="PaxDb" id="4097-A0A1S3XHG8"/>
<reference evidence="1" key="1">
    <citation type="journal article" date="2014" name="Nat. Commun.">
        <title>The tobacco genome sequence and its comparison with those of tomato and potato.</title>
        <authorList>
            <person name="Sierro N."/>
            <person name="Battey J.N."/>
            <person name="Ouadi S."/>
            <person name="Bakaher N."/>
            <person name="Bovet L."/>
            <person name="Willig A."/>
            <person name="Goepfert S."/>
            <person name="Peitsch M.C."/>
            <person name="Ivanov N.V."/>
        </authorList>
    </citation>
    <scope>NUCLEOTIDE SEQUENCE [LARGE SCALE GENOMIC DNA]</scope>
</reference>
<sequence>MDMVSYAHRDATAQRLSRTKFHEESTANNLHEKPKIPLLPSSYSDDEFPYPFGELDVDLTESELRETAYEILVGACRSSTSGRPLKFVSSSERSSSSSMMSLSPSFQRSVTSTAASKVKKALGMKSRKKNSDSVVSGNKKGSTTVGELMRVQMRVSETTDSRVRRAFLRVAAGQLGRRLESMVLPLELLQQFKTSDFPNPQEYEVWQRRNLKLLEAGLVLHPYLPLDETDTRPRQLQHIIHGALVKPMDTGKHSESMQVLRNLATSLACRSFDGSSPDICHWADGTPLNILLYQILLEACFDVNDQTSVIEEVDEVLEIIKKTWVILDIDQIFHNICFSWVLFHRYVSTSQVENDLLFAADNLLSEVANDAKAVKHPSCSQTLSSLLDLILGWAEKRLLAYHDSFYRDNVDIMQSLLSMGLSATKILVEHNPRNYQKKKKEVDVEFSSVDTYIRASMLRAFSQEKERLISSRKSSKKQQSSLPILSILAQNVTDLAFNEKEIYSAVLKRWHPIATGVAVATLHACYGSELKKFVSGISELTPDALQVLIAADKLEKDLVQMAVADAVDSEDGGKSLIKEMTPYEVEAVIANLVKSWIRTRIDRLKEWVNRNLQQEVWNPHANKERFAPSGVEVLRSIDETFEAFFLLPIPMHPALLPELMNGLDGCLQNYILEAISGCGSRSTFVPTMPALTRCSAGSKFSVFRKKERPPMVLLKKSHNGTTNGDDSFSIPQLCVRINTLHCIRKELDVLEKRTISQLRDNICVHDDNLVNVLGKGFELSAAACLEGIQQLSEAIAYKVIFHELSHVFWDYLYVGDVSSSRIEPFLQELEENLEIISATVHDRVRTRVITKVMKASFDGFLFVLLAGGPSRSFLLADAAIIDEDLKFLMDLFWSDGDGLPADLIDKFSTTLKGILPLFHTDTAILIEQFEHAVQDNFAPSAKSRLPLPPTSGNWSPTEPSTIMRVLCYRNDKMATKFLKKNYNFPKKL</sequence>
<dbReference type="PANTHER" id="PTHR31280">
    <property type="entry name" value="PROTEIN UNC-13 HOMOLOG"/>
    <property type="match status" value="1"/>
</dbReference>
<dbReference type="KEGG" id="nta:107765185"/>
<dbReference type="PANTHER" id="PTHR31280:SF16">
    <property type="entry name" value="GLS PROTEIN (DUF810)"/>
    <property type="match status" value="1"/>
</dbReference>
<dbReference type="RefSeq" id="XP_016439289.1">
    <property type="nucleotide sequence ID" value="XM_016583803.1"/>
</dbReference>
<dbReference type="InterPro" id="IPR008528">
    <property type="entry name" value="unc-13_homologue"/>
</dbReference>
<reference evidence="2" key="2">
    <citation type="submission" date="2025-08" db="UniProtKB">
        <authorList>
            <consortium name="RefSeq"/>
        </authorList>
    </citation>
    <scope>IDENTIFICATION</scope>
</reference>
<organism evidence="1 2">
    <name type="scientific">Nicotiana tabacum</name>
    <name type="common">Common tobacco</name>
    <dbReference type="NCBI Taxonomy" id="4097"/>
    <lineage>
        <taxon>Eukaryota</taxon>
        <taxon>Viridiplantae</taxon>
        <taxon>Streptophyta</taxon>
        <taxon>Embryophyta</taxon>
        <taxon>Tracheophyta</taxon>
        <taxon>Spermatophyta</taxon>
        <taxon>Magnoliopsida</taxon>
        <taxon>eudicotyledons</taxon>
        <taxon>Gunneridae</taxon>
        <taxon>Pentapetalae</taxon>
        <taxon>asterids</taxon>
        <taxon>lamiids</taxon>
        <taxon>Solanales</taxon>
        <taxon>Solanaceae</taxon>
        <taxon>Nicotianoideae</taxon>
        <taxon>Nicotianeae</taxon>
        <taxon>Nicotiana</taxon>
    </lineage>
</organism>
<dbReference type="InterPro" id="IPR057984">
    <property type="entry name" value="PATROL1_C"/>
</dbReference>
<dbReference type="Proteomes" id="UP000790787">
    <property type="component" value="Chromosome 11"/>
</dbReference>
<gene>
    <name evidence="2" type="primary">LOC107765185</name>
</gene>
<dbReference type="InterPro" id="IPR014770">
    <property type="entry name" value="Munc13_1"/>
</dbReference>
<proteinExistence type="predicted"/>
<dbReference type="GeneID" id="107765185"/>
<dbReference type="Pfam" id="PF25761">
    <property type="entry name" value="TPR_PATROL1"/>
    <property type="match status" value="1"/>
</dbReference>
<keyword evidence="1" id="KW-1185">Reference proteome</keyword>
<accession>A0A1S3XHG8</accession>
<name>A0A1S3XHG8_TOBAC</name>
<dbReference type="STRING" id="4097.A0A1S3XHG8"/>
<dbReference type="PROSITE" id="PS51259">
    <property type="entry name" value="MHD2"/>
    <property type="match status" value="1"/>
</dbReference>